<proteinExistence type="predicted"/>
<reference evidence="2 3" key="1">
    <citation type="submission" date="2020-08" db="EMBL/GenBank/DDBJ databases">
        <title>The Agave Microbiome: Exploring the role of microbial communities in plant adaptations to desert environments.</title>
        <authorList>
            <person name="Partida-Martinez L.P."/>
        </authorList>
    </citation>
    <scope>NUCLEOTIDE SEQUENCE [LARGE SCALE GENOMIC DNA]</scope>
    <source>
        <strain evidence="2 3">AT2.18</strain>
    </source>
</reference>
<keyword evidence="2" id="KW-0489">Methyltransferase</keyword>
<dbReference type="AlphaFoldDB" id="A0A839Q5S3"/>
<dbReference type="NCBIfam" id="TIGR01444">
    <property type="entry name" value="fkbM_fam"/>
    <property type="match status" value="1"/>
</dbReference>
<evidence type="ECO:0000313" key="2">
    <source>
        <dbReference type="EMBL" id="MBB2991279.1"/>
    </source>
</evidence>
<dbReference type="GO" id="GO:0032259">
    <property type="term" value="P:methylation"/>
    <property type="evidence" value="ECO:0007669"/>
    <property type="project" value="UniProtKB-KW"/>
</dbReference>
<dbReference type="Gene3D" id="3.40.50.150">
    <property type="entry name" value="Vaccinia Virus protein VP39"/>
    <property type="match status" value="1"/>
</dbReference>
<comment type="caution">
    <text evidence="2">The sequence shown here is derived from an EMBL/GenBank/DDBJ whole genome shotgun (WGS) entry which is preliminary data.</text>
</comment>
<dbReference type="InterPro" id="IPR006342">
    <property type="entry name" value="FkbM_mtfrase"/>
</dbReference>
<evidence type="ECO:0000259" key="1">
    <source>
        <dbReference type="Pfam" id="PF05050"/>
    </source>
</evidence>
<keyword evidence="3" id="KW-1185">Reference proteome</keyword>
<dbReference type="GO" id="GO:0008168">
    <property type="term" value="F:methyltransferase activity"/>
    <property type="evidence" value="ECO:0007669"/>
    <property type="project" value="UniProtKB-KW"/>
</dbReference>
<dbReference type="EMBL" id="JACHVU010000005">
    <property type="protein sequence ID" value="MBB2991279.1"/>
    <property type="molecule type" value="Genomic_DNA"/>
</dbReference>
<name>A0A839Q5S3_MYCIR</name>
<gene>
    <name evidence="2" type="ORF">FHR72_002763</name>
</gene>
<dbReference type="Pfam" id="PF05050">
    <property type="entry name" value="Methyltransf_21"/>
    <property type="match status" value="1"/>
</dbReference>
<dbReference type="InterPro" id="IPR052514">
    <property type="entry name" value="SAM-dependent_MTase"/>
</dbReference>
<feature type="domain" description="Methyltransferase FkbM" evidence="1">
    <location>
        <begin position="16"/>
        <end position="185"/>
    </location>
</feature>
<accession>A0A839Q5S3</accession>
<dbReference type="Proteomes" id="UP000550501">
    <property type="component" value="Unassembled WGS sequence"/>
</dbReference>
<keyword evidence="2" id="KW-0808">Transferase</keyword>
<dbReference type="PANTHER" id="PTHR34203:SF15">
    <property type="entry name" value="SLL1173 PROTEIN"/>
    <property type="match status" value="1"/>
</dbReference>
<dbReference type="PANTHER" id="PTHR34203">
    <property type="entry name" value="METHYLTRANSFERASE, FKBM FAMILY PROTEIN"/>
    <property type="match status" value="1"/>
</dbReference>
<sequence>MKLLDDLDLRGRVALDIGAHSGNWAANLAARVGDDGTVVAYEALPHYGRALRMALRILRLRNVRVRDVAVGDTERTINLRWRTDADEPLTGKTHIDPDAVSSAGVVQVQMVSLDHDLRACGLRPGDVGFIKIDVEGAELEVLRGASNLLRVGRPVVYLETEPEWINRFGHSVRDVFDEMALYGYSPFLASADGAVPTNVDSYLSQYVSRRTFNNVLFLPEQLHRS</sequence>
<protein>
    <submittedName>
        <fullName evidence="2">FkbM family methyltransferase</fullName>
    </submittedName>
</protein>
<dbReference type="RefSeq" id="WP_183468831.1">
    <property type="nucleotide sequence ID" value="NZ_JACHVU010000005.1"/>
</dbReference>
<evidence type="ECO:0000313" key="3">
    <source>
        <dbReference type="Proteomes" id="UP000550501"/>
    </source>
</evidence>
<dbReference type="InterPro" id="IPR029063">
    <property type="entry name" value="SAM-dependent_MTases_sf"/>
</dbReference>
<organism evidence="2 3">
    <name type="scientific">Mycolicibacterium iranicum</name>
    <name type="common">Mycobacterium iranicum</name>
    <dbReference type="NCBI Taxonomy" id="912594"/>
    <lineage>
        <taxon>Bacteria</taxon>
        <taxon>Bacillati</taxon>
        <taxon>Actinomycetota</taxon>
        <taxon>Actinomycetes</taxon>
        <taxon>Mycobacteriales</taxon>
        <taxon>Mycobacteriaceae</taxon>
        <taxon>Mycolicibacterium</taxon>
    </lineage>
</organism>
<dbReference type="SUPFAM" id="SSF53335">
    <property type="entry name" value="S-adenosyl-L-methionine-dependent methyltransferases"/>
    <property type="match status" value="1"/>
</dbReference>